<dbReference type="EMBL" id="VSWC01000200">
    <property type="protein sequence ID" value="KAA1063978.1"/>
    <property type="molecule type" value="Genomic_DNA"/>
</dbReference>
<keyword evidence="2" id="KW-1185">Reference proteome</keyword>
<reference evidence="1 2" key="1">
    <citation type="submission" date="2019-05" db="EMBL/GenBank/DDBJ databases">
        <title>Emergence of the Ug99 lineage of the wheat stem rust pathogen through somatic hybridization.</title>
        <authorList>
            <person name="Li F."/>
            <person name="Upadhyaya N.M."/>
            <person name="Sperschneider J."/>
            <person name="Matny O."/>
            <person name="Nguyen-Phuc H."/>
            <person name="Mago R."/>
            <person name="Raley C."/>
            <person name="Miller M.E."/>
            <person name="Silverstein K.A.T."/>
            <person name="Henningsen E."/>
            <person name="Hirsch C.D."/>
            <person name="Visser B."/>
            <person name="Pretorius Z.A."/>
            <person name="Steffenson B.J."/>
            <person name="Schwessinger B."/>
            <person name="Dodds P.N."/>
            <person name="Figueroa M."/>
        </authorList>
    </citation>
    <scope>NUCLEOTIDE SEQUENCE [LARGE SCALE GENOMIC DNA]</scope>
    <source>
        <strain evidence="1">21-0</strain>
    </source>
</reference>
<proteinExistence type="predicted"/>
<dbReference type="Gene3D" id="2.60.40.10">
    <property type="entry name" value="Immunoglobulins"/>
    <property type="match status" value="1"/>
</dbReference>
<dbReference type="Proteomes" id="UP000324748">
    <property type="component" value="Unassembled WGS sequence"/>
</dbReference>
<sequence>MSKFLSKPVIKAFHIEVERGTTDAGEEVFQEGFRKTLSMIKRARLPLLLDLGIAPTSVNVEGPGQSFNWNAVKGRPPLPPQPPPSTTHRNLVIAGGLKRSERRHLHPDLQSLHSRHLLGSRSRELIEVFLPIQGWRNNPEKPQLVIDDPWLEPFTQTIEARIQKFKEWQAKIDETEGGLDPFSKGYEKFGLIAQADRSILYRGMGSRRSKCQSDRRLQ</sequence>
<protein>
    <submittedName>
        <fullName evidence="1">Alpha-1,4-glucan branching enzyme</fullName>
    </submittedName>
</protein>
<dbReference type="AlphaFoldDB" id="A0A5B0LK18"/>
<evidence type="ECO:0000313" key="2">
    <source>
        <dbReference type="Proteomes" id="UP000324748"/>
    </source>
</evidence>
<organism evidence="1 2">
    <name type="scientific">Puccinia graminis f. sp. tritici</name>
    <dbReference type="NCBI Taxonomy" id="56615"/>
    <lineage>
        <taxon>Eukaryota</taxon>
        <taxon>Fungi</taxon>
        <taxon>Dikarya</taxon>
        <taxon>Basidiomycota</taxon>
        <taxon>Pucciniomycotina</taxon>
        <taxon>Pucciniomycetes</taxon>
        <taxon>Pucciniales</taxon>
        <taxon>Pucciniaceae</taxon>
        <taxon>Puccinia</taxon>
    </lineage>
</organism>
<accession>A0A5B0LK18</accession>
<dbReference type="OrthoDB" id="196493at2759"/>
<dbReference type="InterPro" id="IPR013783">
    <property type="entry name" value="Ig-like_fold"/>
</dbReference>
<gene>
    <name evidence="1" type="primary">GLC3_1</name>
    <name evidence="1" type="ORF">PGT21_000242</name>
</gene>
<evidence type="ECO:0000313" key="1">
    <source>
        <dbReference type="EMBL" id="KAA1063978.1"/>
    </source>
</evidence>
<name>A0A5B0LK18_PUCGR</name>
<dbReference type="Gene3D" id="3.20.20.80">
    <property type="entry name" value="Glycosidases"/>
    <property type="match status" value="1"/>
</dbReference>
<comment type="caution">
    <text evidence="1">The sequence shown here is derived from an EMBL/GenBank/DDBJ whole genome shotgun (WGS) entry which is preliminary data.</text>
</comment>